<dbReference type="PANTHER" id="PTHR35673">
    <property type="entry name" value="UPF0500 PROTEIN C1ORF216"/>
    <property type="match status" value="1"/>
</dbReference>
<evidence type="ECO:0000256" key="1">
    <source>
        <dbReference type="SAM" id="MobiDB-lite"/>
    </source>
</evidence>
<protein>
    <submittedName>
        <fullName evidence="2">Uncharacterized protein</fullName>
    </submittedName>
</protein>
<feature type="compositionally biased region" description="Low complexity" evidence="1">
    <location>
        <begin position="325"/>
        <end position="335"/>
    </location>
</feature>
<reference evidence="3" key="1">
    <citation type="journal article" date="2016" name="Nature">
        <title>Genome evolution in the allotetraploid frog Xenopus laevis.</title>
        <authorList>
            <person name="Session A.M."/>
            <person name="Uno Y."/>
            <person name="Kwon T."/>
            <person name="Chapman J.A."/>
            <person name="Toyoda A."/>
            <person name="Takahashi S."/>
            <person name="Fukui A."/>
            <person name="Hikosaka A."/>
            <person name="Suzuki A."/>
            <person name="Kondo M."/>
            <person name="van Heeringen S.J."/>
            <person name="Quigley I."/>
            <person name="Heinz S."/>
            <person name="Ogino H."/>
            <person name="Ochi H."/>
            <person name="Hellsten U."/>
            <person name="Lyons J.B."/>
            <person name="Simakov O."/>
            <person name="Putnam N."/>
            <person name="Stites J."/>
            <person name="Kuroki Y."/>
            <person name="Tanaka T."/>
            <person name="Michiue T."/>
            <person name="Watanabe M."/>
            <person name="Bogdanovic O."/>
            <person name="Lister R."/>
            <person name="Georgiou G."/>
            <person name="Paranjpe S.S."/>
            <person name="van Kruijsbergen I."/>
            <person name="Shu S."/>
            <person name="Carlson J."/>
            <person name="Kinoshita T."/>
            <person name="Ohta Y."/>
            <person name="Mawaribuchi S."/>
            <person name="Jenkins J."/>
            <person name="Grimwood J."/>
            <person name="Schmutz J."/>
            <person name="Mitros T."/>
            <person name="Mozaffari S.V."/>
            <person name="Suzuki Y."/>
            <person name="Haramoto Y."/>
            <person name="Yamamoto T.S."/>
            <person name="Takagi C."/>
            <person name="Heald R."/>
            <person name="Miller K."/>
            <person name="Haudenschild C."/>
            <person name="Kitzman J."/>
            <person name="Nakayama T."/>
            <person name="Izutsu Y."/>
            <person name="Robert J."/>
            <person name="Fortriede J."/>
            <person name="Burns K."/>
            <person name="Lotay V."/>
            <person name="Karimi K."/>
            <person name="Yasuoka Y."/>
            <person name="Dichmann D.S."/>
            <person name="Flajnik M.F."/>
            <person name="Houston D.W."/>
            <person name="Shendure J."/>
            <person name="DuPasquier L."/>
            <person name="Vize P.D."/>
            <person name="Zorn A.M."/>
            <person name="Ito M."/>
            <person name="Marcotte E.M."/>
            <person name="Wallingford J.B."/>
            <person name="Ito Y."/>
            <person name="Asashima M."/>
            <person name="Ueno N."/>
            <person name="Matsuda Y."/>
            <person name="Veenstra G.J."/>
            <person name="Fujiyama A."/>
            <person name="Harland R.M."/>
            <person name="Taira M."/>
            <person name="Rokhsar D.S."/>
        </authorList>
    </citation>
    <scope>NUCLEOTIDE SEQUENCE [LARGE SCALE GENOMIC DNA]</scope>
    <source>
        <strain evidence="3">J</strain>
    </source>
</reference>
<accession>A0A974DN47</accession>
<feature type="compositionally biased region" description="Low complexity" evidence="1">
    <location>
        <begin position="281"/>
        <end position="293"/>
    </location>
</feature>
<sequence>MMPVKYSSAACQVLLRLYERKCVTTDVFLLLLRKTFPSVQLLLLQEEGVCTLSRVKIRKAPQQGKNKKKGVTQQGTIPNSFGSQYKLGIEAALNSIGGIVLDVEYDSPDILGIPGIYTPSRGMAYNRQRARHMEMFSIQKPEAVPHLSNFHESMPFGSLQFPSDKERKQDSNFNILEESYDKNENWSQGKKGGEEGEKKSKPEDEKSSLDNSRSQLKNRPIGQLKSTGSEGISMSSSEEEVRSPPEGAEIMQLEGDTPVKDTANGFEKWAGSPLEDNGYASSSLSIDSPDSVSGNTWQEKTLPASTTTPLETPETEDSDVESSSDSDSISVTLSEAFQSIQDKEKLKEREKEKHNAQLTMYRRLALLRWIRALQQKLRDQQNRLQESFDTILDNRKEILRHIQHGYNKTPTKETV</sequence>
<gene>
    <name evidence="2" type="ORF">XELAEV_18012452mg</name>
</gene>
<feature type="compositionally biased region" description="Basic and acidic residues" evidence="1">
    <location>
        <begin position="191"/>
        <end position="208"/>
    </location>
</feature>
<dbReference type="Proteomes" id="UP000694892">
    <property type="component" value="Chromosome 2L"/>
</dbReference>
<dbReference type="AlphaFoldDB" id="A0A974DN47"/>
<feature type="compositionally biased region" description="Acidic residues" evidence="1">
    <location>
        <begin position="313"/>
        <end position="324"/>
    </location>
</feature>
<organism evidence="2 3">
    <name type="scientific">Xenopus laevis</name>
    <name type="common">African clawed frog</name>
    <dbReference type="NCBI Taxonomy" id="8355"/>
    <lineage>
        <taxon>Eukaryota</taxon>
        <taxon>Metazoa</taxon>
        <taxon>Chordata</taxon>
        <taxon>Craniata</taxon>
        <taxon>Vertebrata</taxon>
        <taxon>Euteleostomi</taxon>
        <taxon>Amphibia</taxon>
        <taxon>Batrachia</taxon>
        <taxon>Anura</taxon>
        <taxon>Pipoidea</taxon>
        <taxon>Pipidae</taxon>
        <taxon>Xenopodinae</taxon>
        <taxon>Xenopus</taxon>
        <taxon>Xenopus</taxon>
    </lineage>
</organism>
<dbReference type="EMBL" id="CM004468">
    <property type="protein sequence ID" value="OCT94762.1"/>
    <property type="molecule type" value="Genomic_DNA"/>
</dbReference>
<dbReference type="InterPro" id="IPR027812">
    <property type="entry name" value="DUF4653"/>
</dbReference>
<dbReference type="PANTHER" id="PTHR35673:SF1">
    <property type="entry name" value="UPF0500 PROTEIN C1ORF216"/>
    <property type="match status" value="1"/>
</dbReference>
<proteinExistence type="predicted"/>
<name>A0A974DN47_XENLA</name>
<dbReference type="Pfam" id="PF15546">
    <property type="entry name" value="DUF4653"/>
    <property type="match status" value="1"/>
</dbReference>
<feature type="compositionally biased region" description="Low complexity" evidence="1">
    <location>
        <begin position="301"/>
        <end position="312"/>
    </location>
</feature>
<evidence type="ECO:0000313" key="3">
    <source>
        <dbReference type="Proteomes" id="UP000694892"/>
    </source>
</evidence>
<feature type="region of interest" description="Disordered" evidence="1">
    <location>
        <begin position="177"/>
        <end position="336"/>
    </location>
</feature>
<evidence type="ECO:0000313" key="2">
    <source>
        <dbReference type="EMBL" id="OCT94762.1"/>
    </source>
</evidence>
<feature type="compositionally biased region" description="Low complexity" evidence="1">
    <location>
        <begin position="226"/>
        <end position="236"/>
    </location>
</feature>